<dbReference type="Gene3D" id="3.20.20.140">
    <property type="entry name" value="Metal-dependent hydrolases"/>
    <property type="match status" value="1"/>
</dbReference>
<evidence type="ECO:0000256" key="9">
    <source>
        <dbReference type="ARBA" id="ARBA00047764"/>
    </source>
</evidence>
<dbReference type="InterPro" id="IPR013659">
    <property type="entry name" value="A_deaminase_N"/>
</dbReference>
<evidence type="ECO:0000256" key="10">
    <source>
        <dbReference type="SAM" id="SignalP"/>
    </source>
</evidence>
<evidence type="ECO:0000256" key="6">
    <source>
        <dbReference type="ARBA" id="ARBA00022723"/>
    </source>
</evidence>
<evidence type="ECO:0000256" key="4">
    <source>
        <dbReference type="ARBA" id="ARBA00012784"/>
    </source>
</evidence>
<dbReference type="InterPro" id="IPR001365">
    <property type="entry name" value="A_deaminase_dom"/>
</dbReference>
<comment type="similarity">
    <text evidence="3">Belongs to the metallo-dependent hydrolases superfamily. Adenosine and AMP deaminases family. ADGF subfamily.</text>
</comment>
<dbReference type="RefSeq" id="XP_030845184.1">
    <property type="nucleotide sequence ID" value="XM_030989324.1"/>
</dbReference>
<feature type="domain" description="Adenosine deaminase" evidence="11">
    <location>
        <begin position="198"/>
        <end position="502"/>
    </location>
</feature>
<dbReference type="EC" id="3.5.4.4" evidence="4"/>
<reference evidence="13" key="2">
    <citation type="submission" date="2021-01" db="UniProtKB">
        <authorList>
            <consortium name="EnsemblMetazoa"/>
        </authorList>
    </citation>
    <scope>IDENTIFICATION</scope>
</reference>
<feature type="signal peptide" evidence="10">
    <location>
        <begin position="1"/>
        <end position="29"/>
    </location>
</feature>
<evidence type="ECO:0000256" key="1">
    <source>
        <dbReference type="ARBA" id="ARBA00001947"/>
    </source>
</evidence>
<dbReference type="InParanoid" id="A0A7M7P2A7"/>
<protein>
    <recommendedName>
        <fullName evidence="4">adenosine deaminase</fullName>
        <ecNumber evidence="4">3.5.4.4</ecNumber>
    </recommendedName>
</protein>
<dbReference type="Proteomes" id="UP000007110">
    <property type="component" value="Unassembled WGS sequence"/>
</dbReference>
<dbReference type="Pfam" id="PF00962">
    <property type="entry name" value="A_deaminase"/>
    <property type="match status" value="1"/>
</dbReference>
<evidence type="ECO:0000259" key="12">
    <source>
        <dbReference type="Pfam" id="PF08451"/>
    </source>
</evidence>
<evidence type="ECO:0000256" key="3">
    <source>
        <dbReference type="ARBA" id="ARBA00006083"/>
    </source>
</evidence>
<dbReference type="GO" id="GO:0046103">
    <property type="term" value="P:inosine biosynthetic process"/>
    <property type="evidence" value="ECO:0000318"/>
    <property type="project" value="GO_Central"/>
</dbReference>
<dbReference type="SUPFAM" id="SSF51556">
    <property type="entry name" value="Metallo-dependent hydrolases"/>
    <property type="match status" value="1"/>
</dbReference>
<evidence type="ECO:0000256" key="2">
    <source>
        <dbReference type="ARBA" id="ARBA00004613"/>
    </source>
</evidence>
<evidence type="ECO:0000256" key="7">
    <source>
        <dbReference type="ARBA" id="ARBA00022729"/>
    </source>
</evidence>
<evidence type="ECO:0000313" key="14">
    <source>
        <dbReference type="Proteomes" id="UP000007110"/>
    </source>
</evidence>
<dbReference type="GO" id="GO:0006154">
    <property type="term" value="P:adenosine catabolic process"/>
    <property type="evidence" value="ECO:0000318"/>
    <property type="project" value="GO_Central"/>
</dbReference>
<dbReference type="PANTHER" id="PTHR11409:SF39">
    <property type="entry name" value="ADENOSINE DEAMINASE 2"/>
    <property type="match status" value="1"/>
</dbReference>
<dbReference type="GO" id="GO:0005615">
    <property type="term" value="C:extracellular space"/>
    <property type="evidence" value="ECO:0000318"/>
    <property type="project" value="GO_Central"/>
</dbReference>
<feature type="domain" description="Adenosine/AMP deaminase N-terminal" evidence="12">
    <location>
        <begin position="32"/>
        <end position="106"/>
    </location>
</feature>
<feature type="chain" id="PRO_5029774943" description="adenosine deaminase" evidence="10">
    <location>
        <begin position="30"/>
        <end position="532"/>
    </location>
</feature>
<keyword evidence="5" id="KW-0964">Secreted</keyword>
<dbReference type="AlphaFoldDB" id="A0A7M7P2A7"/>
<dbReference type="FunCoup" id="A0A7M7P2A7">
    <property type="interactions" value="221"/>
</dbReference>
<evidence type="ECO:0000256" key="8">
    <source>
        <dbReference type="ARBA" id="ARBA00022801"/>
    </source>
</evidence>
<dbReference type="FunFam" id="3.20.20.140:FF:000017">
    <property type="entry name" value="Adenosine deaminase 2"/>
    <property type="match status" value="1"/>
</dbReference>
<dbReference type="InterPro" id="IPR032466">
    <property type="entry name" value="Metal_Hydrolase"/>
</dbReference>
<dbReference type="GO" id="GO:0046872">
    <property type="term" value="F:metal ion binding"/>
    <property type="evidence" value="ECO:0007669"/>
    <property type="project" value="UniProtKB-KW"/>
</dbReference>
<dbReference type="Pfam" id="PF08451">
    <property type="entry name" value="A_deaminase_N"/>
    <property type="match status" value="1"/>
</dbReference>
<name>A0A7M7P2A7_STRPU</name>
<keyword evidence="14" id="KW-1185">Reference proteome</keyword>
<comment type="subcellular location">
    <subcellularLocation>
        <location evidence="2">Secreted</location>
    </subcellularLocation>
</comment>
<proteinExistence type="inferred from homology"/>
<keyword evidence="6" id="KW-0479">Metal-binding</keyword>
<comment type="cofactor">
    <cofactor evidence="1">
        <name>Zn(2+)</name>
        <dbReference type="ChEBI" id="CHEBI:29105"/>
    </cofactor>
</comment>
<dbReference type="OMA" id="LYKYRPT"/>
<dbReference type="NCBIfam" id="TIGR01431">
    <property type="entry name" value="adm_rel"/>
    <property type="match status" value="1"/>
</dbReference>
<organism evidence="13 14">
    <name type="scientific">Strongylocentrotus purpuratus</name>
    <name type="common">Purple sea urchin</name>
    <dbReference type="NCBI Taxonomy" id="7668"/>
    <lineage>
        <taxon>Eukaryota</taxon>
        <taxon>Metazoa</taxon>
        <taxon>Echinodermata</taxon>
        <taxon>Eleutherozoa</taxon>
        <taxon>Echinozoa</taxon>
        <taxon>Echinoidea</taxon>
        <taxon>Euechinoidea</taxon>
        <taxon>Echinacea</taxon>
        <taxon>Camarodonta</taxon>
        <taxon>Echinidea</taxon>
        <taxon>Strongylocentrotidae</taxon>
        <taxon>Strongylocentrotus</taxon>
    </lineage>
</organism>
<dbReference type="OrthoDB" id="7202371at2759"/>
<dbReference type="InterPro" id="IPR006330">
    <property type="entry name" value="Ado/ade_deaminase"/>
</dbReference>
<evidence type="ECO:0000256" key="5">
    <source>
        <dbReference type="ARBA" id="ARBA00022525"/>
    </source>
</evidence>
<reference evidence="14" key="1">
    <citation type="submission" date="2015-02" db="EMBL/GenBank/DDBJ databases">
        <title>Genome sequencing for Strongylocentrotus purpuratus.</title>
        <authorList>
            <person name="Murali S."/>
            <person name="Liu Y."/>
            <person name="Vee V."/>
            <person name="English A."/>
            <person name="Wang M."/>
            <person name="Skinner E."/>
            <person name="Han Y."/>
            <person name="Muzny D.M."/>
            <person name="Worley K.C."/>
            <person name="Gibbs R.A."/>
        </authorList>
    </citation>
    <scope>NUCLEOTIDE SEQUENCE</scope>
</reference>
<dbReference type="GO" id="GO:0004000">
    <property type="term" value="F:adenosine deaminase activity"/>
    <property type="evidence" value="ECO:0000318"/>
    <property type="project" value="GO_Central"/>
</dbReference>
<keyword evidence="7 10" id="KW-0732">Signal</keyword>
<dbReference type="KEGG" id="spu:100894124"/>
<comment type="catalytic activity">
    <reaction evidence="9">
        <text>adenosine + H2O + H(+) = inosine + NH4(+)</text>
        <dbReference type="Rhea" id="RHEA:24408"/>
        <dbReference type="ChEBI" id="CHEBI:15377"/>
        <dbReference type="ChEBI" id="CHEBI:15378"/>
        <dbReference type="ChEBI" id="CHEBI:16335"/>
        <dbReference type="ChEBI" id="CHEBI:17596"/>
        <dbReference type="ChEBI" id="CHEBI:28938"/>
        <dbReference type="EC" id="3.5.4.4"/>
    </reaction>
</comment>
<evidence type="ECO:0000313" key="13">
    <source>
        <dbReference type="EnsemblMetazoa" id="XP_030845184"/>
    </source>
</evidence>
<dbReference type="EnsemblMetazoa" id="XM_030989324">
    <property type="protein sequence ID" value="XP_030845184"/>
    <property type="gene ID" value="LOC100894124"/>
</dbReference>
<accession>A0A7M7P2A7</accession>
<keyword evidence="8" id="KW-0378">Hydrolase</keyword>
<dbReference type="GeneID" id="100894124"/>
<sequence>MEILNQQSWGTLLLACVIGLLIYSMEVDGEPVATYLGQRNQFLKSEIGEGVGAKLVLNEKEKRVDDILLAAKRKEVAQGFSETFPPTVNFLTGKPLVEKSAVFDIIKRMPKGGILHIHEISIADPWWVVQTITYLPHLYYCVSDDYFSSLRFKFAGTVPQEKPVACKTEWALVSESRAALGSSYFDQLLYHNLTMVTDQPDEVYPNTTMSWLRFQQALLSLTDLYFSVTSFDLFVKQSLLQMIQDNVQYVEIRTVLFPLQELDGTIHPPEYTLQQYIRIAEEFKQQYPNDFAGLKIISSSIRHPVNRPLIKAQVQLAMDLRKKYPNYFAGYDLVAQEDGGGPLVDYLNELLYPLEVGSDLPFFFHAGETNWQGTFVDDNLIDAVLLNTTRIGHGYAINKHPAVLEVVRSRGIAIELNPISNQVLHLVHDLRNHIGASLIAEDYPVVVSSDDPAAWGSLPLSHDYYMAFMAMSRETTGLTLLKQLALNTFKYSAMTASEKEAANDLWQAKWNIFLDETLAKYELTETMPKEEL</sequence>
<dbReference type="PANTHER" id="PTHR11409">
    <property type="entry name" value="ADENOSINE DEAMINASE"/>
    <property type="match status" value="1"/>
</dbReference>
<dbReference type="InterPro" id="IPR006331">
    <property type="entry name" value="ADGF"/>
</dbReference>
<evidence type="ECO:0000259" key="11">
    <source>
        <dbReference type="Pfam" id="PF00962"/>
    </source>
</evidence>